<protein>
    <recommendedName>
        <fullName evidence="5">RxLR effector protein</fullName>
    </recommendedName>
</protein>
<evidence type="ECO:0000313" key="7">
    <source>
        <dbReference type="Proteomes" id="UP000237271"/>
    </source>
</evidence>
<keyword evidence="7" id="KW-1185">Reference proteome</keyword>
<evidence type="ECO:0000313" key="6">
    <source>
        <dbReference type="EMBL" id="POM69218.1"/>
    </source>
</evidence>
<evidence type="ECO:0000256" key="5">
    <source>
        <dbReference type="RuleBase" id="RU367124"/>
    </source>
</evidence>
<keyword evidence="4 5" id="KW-0732">Signal</keyword>
<comment type="function">
    <text evidence="5">Effector that suppresses plant defense responses during pathogen infection.</text>
</comment>
<dbReference type="OrthoDB" id="93070at2759"/>
<gene>
    <name evidence="6" type="ORF">PHPALM_14518</name>
</gene>
<dbReference type="AlphaFoldDB" id="A0A2P4XUH5"/>
<evidence type="ECO:0000256" key="1">
    <source>
        <dbReference type="ARBA" id="ARBA00004613"/>
    </source>
</evidence>
<comment type="domain">
    <text evidence="5">The RxLR-dEER motif acts to carry the protein into the host cell cytoplasm through binding to cell surface phosphatidylinositol-3-phosphate.</text>
</comment>
<comment type="caution">
    <text evidence="6">The sequence shown here is derived from an EMBL/GenBank/DDBJ whole genome shotgun (WGS) entry which is preliminary data.</text>
</comment>
<proteinExistence type="inferred from homology"/>
<dbReference type="Proteomes" id="UP000237271">
    <property type="component" value="Unassembled WGS sequence"/>
</dbReference>
<feature type="chain" id="PRO_5045000666" description="RxLR effector protein" evidence="5">
    <location>
        <begin position="24"/>
        <end position="248"/>
    </location>
</feature>
<dbReference type="Pfam" id="PF16810">
    <property type="entry name" value="RXLR"/>
    <property type="match status" value="1"/>
</dbReference>
<name>A0A2P4XUH5_9STRA</name>
<accession>A0A2P4XUH5</accession>
<organism evidence="6 7">
    <name type="scientific">Phytophthora palmivora</name>
    <dbReference type="NCBI Taxonomy" id="4796"/>
    <lineage>
        <taxon>Eukaryota</taxon>
        <taxon>Sar</taxon>
        <taxon>Stramenopiles</taxon>
        <taxon>Oomycota</taxon>
        <taxon>Peronosporomycetes</taxon>
        <taxon>Peronosporales</taxon>
        <taxon>Peronosporaceae</taxon>
        <taxon>Phytophthora</taxon>
    </lineage>
</organism>
<sequence length="248" mass="27902">MRPSCAVLLAVFALVAHVKPCVGTQSTMANANLSFNNYARTDDLYGIRNTRLLRAEKATEYDGEERALDWLKKVTNLLKPRNSAKVVPVEATEVLLTPKLRNQVTKLVKSSDTTDDVFAKMKLGGLPSQKELFKPNRLPMYISFSERSFDRRRHDKWGIETLLKNYREEELAMIANIGFRNGDDLSKQTAEGLRSGLISKWLDEGKPAPAVAQLLKGGKPTMEKFNSGAYDSYLHQFNDRYITKAVSA</sequence>
<comment type="similarity">
    <text evidence="2 5">Belongs to the RxLR effector family.</text>
</comment>
<evidence type="ECO:0000256" key="3">
    <source>
        <dbReference type="ARBA" id="ARBA00022525"/>
    </source>
</evidence>
<comment type="subcellular location">
    <subcellularLocation>
        <location evidence="1 5">Secreted</location>
    </subcellularLocation>
</comment>
<feature type="signal peptide" evidence="5">
    <location>
        <begin position="1"/>
        <end position="23"/>
    </location>
</feature>
<dbReference type="InterPro" id="IPR031825">
    <property type="entry name" value="RXLR"/>
</dbReference>
<keyword evidence="3 5" id="KW-0964">Secreted</keyword>
<reference evidence="6 7" key="1">
    <citation type="journal article" date="2017" name="Genome Biol. Evol.">
        <title>Phytophthora megakarya and P. palmivora, closely related causal agents of cacao black pod rot, underwent increases in genome sizes and gene numbers by different mechanisms.</title>
        <authorList>
            <person name="Ali S.S."/>
            <person name="Shao J."/>
            <person name="Lary D.J."/>
            <person name="Kronmiller B."/>
            <person name="Shen D."/>
            <person name="Strem M.D."/>
            <person name="Amoako-Attah I."/>
            <person name="Akrofi A.Y."/>
            <person name="Begoude B.A."/>
            <person name="Ten Hoopen G.M."/>
            <person name="Coulibaly K."/>
            <person name="Kebe B.I."/>
            <person name="Melnick R.L."/>
            <person name="Guiltinan M.J."/>
            <person name="Tyler B.M."/>
            <person name="Meinhardt L.W."/>
            <person name="Bailey B.A."/>
        </authorList>
    </citation>
    <scope>NUCLEOTIDE SEQUENCE [LARGE SCALE GENOMIC DNA]</scope>
    <source>
        <strain evidence="7">sbr112.9</strain>
    </source>
</reference>
<evidence type="ECO:0000256" key="2">
    <source>
        <dbReference type="ARBA" id="ARBA00010400"/>
    </source>
</evidence>
<dbReference type="EMBL" id="NCKW01007912">
    <property type="protein sequence ID" value="POM69218.1"/>
    <property type="molecule type" value="Genomic_DNA"/>
</dbReference>
<evidence type="ECO:0000256" key="4">
    <source>
        <dbReference type="ARBA" id="ARBA00022729"/>
    </source>
</evidence>